<feature type="repeat" description="ANK" evidence="3">
    <location>
        <begin position="889"/>
        <end position="921"/>
    </location>
</feature>
<dbReference type="PROSITE" id="PS50088">
    <property type="entry name" value="ANK_REPEAT"/>
    <property type="match status" value="2"/>
</dbReference>
<comment type="caution">
    <text evidence="5">The sequence shown here is derived from an EMBL/GenBank/DDBJ whole genome shotgun (WGS) entry which is preliminary data.</text>
</comment>
<dbReference type="Pfam" id="PF12796">
    <property type="entry name" value="Ank_2"/>
    <property type="match status" value="1"/>
</dbReference>
<dbReference type="Gene3D" id="1.25.40.20">
    <property type="entry name" value="Ankyrin repeat-containing domain"/>
    <property type="match status" value="1"/>
</dbReference>
<dbReference type="SUPFAM" id="SSF48403">
    <property type="entry name" value="Ankyrin repeat"/>
    <property type="match status" value="1"/>
</dbReference>
<evidence type="ECO:0000256" key="1">
    <source>
        <dbReference type="ARBA" id="ARBA00022737"/>
    </source>
</evidence>
<evidence type="ECO:0000256" key="4">
    <source>
        <dbReference type="SAM" id="MobiDB-lite"/>
    </source>
</evidence>
<name>A0AAV9VFR6_9PEZI</name>
<proteinExistence type="predicted"/>
<evidence type="ECO:0000313" key="6">
    <source>
        <dbReference type="Proteomes" id="UP001373714"/>
    </source>
</evidence>
<accession>A0AAV9VFR6</accession>
<evidence type="ECO:0000256" key="2">
    <source>
        <dbReference type="ARBA" id="ARBA00023043"/>
    </source>
</evidence>
<keyword evidence="2 3" id="KW-0040">ANK repeat</keyword>
<dbReference type="EMBL" id="JAVHNS010000003">
    <property type="protein sequence ID" value="KAK6360272.1"/>
    <property type="molecule type" value="Genomic_DNA"/>
</dbReference>
<feature type="compositionally biased region" description="Basic and acidic residues" evidence="4">
    <location>
        <begin position="162"/>
        <end position="181"/>
    </location>
</feature>
<dbReference type="InterPro" id="IPR002110">
    <property type="entry name" value="Ankyrin_rpt"/>
</dbReference>
<feature type="compositionally biased region" description="Acidic residues" evidence="4">
    <location>
        <begin position="1065"/>
        <end position="1080"/>
    </location>
</feature>
<evidence type="ECO:0000313" key="5">
    <source>
        <dbReference type="EMBL" id="KAK6360272.1"/>
    </source>
</evidence>
<organism evidence="5 6">
    <name type="scientific">Orbilia blumenaviensis</name>
    <dbReference type="NCBI Taxonomy" id="1796055"/>
    <lineage>
        <taxon>Eukaryota</taxon>
        <taxon>Fungi</taxon>
        <taxon>Dikarya</taxon>
        <taxon>Ascomycota</taxon>
        <taxon>Pezizomycotina</taxon>
        <taxon>Orbiliomycetes</taxon>
        <taxon>Orbiliales</taxon>
        <taxon>Orbiliaceae</taxon>
        <taxon>Orbilia</taxon>
    </lineage>
</organism>
<dbReference type="Proteomes" id="UP001373714">
    <property type="component" value="Unassembled WGS sequence"/>
</dbReference>
<dbReference type="InterPro" id="IPR036770">
    <property type="entry name" value="Ankyrin_rpt-contain_sf"/>
</dbReference>
<dbReference type="PROSITE" id="PS50297">
    <property type="entry name" value="ANK_REP_REGION"/>
    <property type="match status" value="2"/>
</dbReference>
<dbReference type="SMART" id="SM00248">
    <property type="entry name" value="ANK"/>
    <property type="match status" value="4"/>
</dbReference>
<reference evidence="5 6" key="1">
    <citation type="submission" date="2019-10" db="EMBL/GenBank/DDBJ databases">
        <authorList>
            <person name="Palmer J.M."/>
        </authorList>
    </citation>
    <scope>NUCLEOTIDE SEQUENCE [LARGE SCALE GENOMIC DNA]</scope>
    <source>
        <strain evidence="5 6">TWF730</strain>
    </source>
</reference>
<dbReference type="PANTHER" id="PTHR24198:SF165">
    <property type="entry name" value="ANKYRIN REPEAT-CONTAINING PROTEIN-RELATED"/>
    <property type="match status" value="1"/>
</dbReference>
<feature type="region of interest" description="Disordered" evidence="4">
    <location>
        <begin position="1065"/>
        <end position="1084"/>
    </location>
</feature>
<keyword evidence="6" id="KW-1185">Reference proteome</keyword>
<sequence>MPQSVLEGRIIKRNQKHVSRTCTQASKQLVSQYKSNNGEKAKPKDLEKYRDAIKFYYFTRRYPRPLLYEAMELIFKVGASPKQYEGYADKNLRKKLSKEEWRQVAKYRIKNPSNFREIAIRIDGGYIIQPAAVKKELSRQISATEESLMKNELSKNPAIEESLSKNELSKKSATEESQIEKEKVPLPRSVTIGSLELFDPTICATREEIPASILASLPILKSQGSLLKICQGQLQNTTGGKEIGRVANSNYFRYLKVLLYRLSNDLIEPIMLDELLDKVMELGFRSSLKEILSLKTISTKFAAENLILFLILRNDLDLINHIFRIHDVFPVNCFDAIYDLMTPFDHRVRILQDEILKNIRMHDLLKKYNGARDVCKSLLNQIEQRQIYPSNPSEAAFLVACATKWDLISITKMEKLMPKDLKRDQVDEFYEYYFQFSILRSRSKISLQDFLSHGFRRNLHMATLEAILLNDSERAFDLIPYANLGIELSTETSGKLDNNSYPSPANMFKIIGMEGFSRLVLAAVHEHLRTYMRSMISPYCARGFIILENEQMQLLSCCIFIAQQQKDWDLFTFLLSFIQTRISRRRQVAVLSAALQDILCKNFSSSLEHRNSCCFKRIDTRALEQTNDHDGEDQEKRDWPDANVYIWCKKLINSGADINSSYPFGTYSGHLDTTDSNILCKALSHKKFPIYVELAEAALKLGADPNHELESGSTPVKILLSKAYERATEKHNYKMEFRRILPSLIRAGAVFSVDCSLGNASYWTLEDIEVFNSGNLGRIYRMLDDLFPRVPRTCEFCEAAARAFDFAFCEAGGWRESTLQQKLKEYHQKNLDRLTSPISCRLPPIESTALGFQVIWFLLELSDEAEELQEFISCHANEAKKWISMRDSNDLSLLHLAAKNQRIKSLHILLQNGSDPNEIVSRGVYLSFSALHWAVEKGNLDIAKHLLKYGAEIFELPKANNYCLKHQPGIAPTPVHLAVRLRRLDFVALFLLHDINCRPTVLEACKTYNVPNIERWVRDEWMSKEPGVQPSSNEDPRFIEIFDSNEGPGTIEEIDSNEILKNVEDTDSDESLGSVEDTDSNADLGIFGEIDSNEGPVMMDPNGGSGLFEETDLEEGLEIVEDTDSDEDSEVVDSNEGLGTIRMMDWNQGLGTIEAMDWNQDLETIEVMNWNQGLGTIGITDWNQGLGTIGITDWNQGLETIGMANWNQGLETIEVMDWNQGLETIGMANWNQGLETIEVMDWNQGSGTIGVANWNQGLETIEVMDWNQGSGTIGVANWNQGLETIGITDWNQGLGTLEMTDWNEGS</sequence>
<evidence type="ECO:0008006" key="7">
    <source>
        <dbReference type="Google" id="ProtNLM"/>
    </source>
</evidence>
<feature type="repeat" description="ANK" evidence="3">
    <location>
        <begin position="926"/>
        <end position="953"/>
    </location>
</feature>
<dbReference type="PANTHER" id="PTHR24198">
    <property type="entry name" value="ANKYRIN REPEAT AND PROTEIN KINASE DOMAIN-CONTAINING PROTEIN"/>
    <property type="match status" value="1"/>
</dbReference>
<keyword evidence="1" id="KW-0677">Repeat</keyword>
<protein>
    <recommendedName>
        <fullName evidence="7">Clr5 domain-containing protein</fullName>
    </recommendedName>
</protein>
<gene>
    <name evidence="5" type="ORF">TWF730_006420</name>
</gene>
<evidence type="ECO:0000256" key="3">
    <source>
        <dbReference type="PROSITE-ProRule" id="PRU00023"/>
    </source>
</evidence>
<feature type="region of interest" description="Disordered" evidence="4">
    <location>
        <begin position="154"/>
        <end position="181"/>
    </location>
</feature>